<proteinExistence type="predicted"/>
<name>A0A6J2YUM1_SITOR</name>
<dbReference type="PRINTS" id="PR00180">
    <property type="entry name" value="CRETINALDHBP"/>
</dbReference>
<dbReference type="Gene3D" id="3.40.525.10">
    <property type="entry name" value="CRAL-TRIO lipid binding domain"/>
    <property type="match status" value="1"/>
</dbReference>
<dbReference type="PROSITE" id="PS50191">
    <property type="entry name" value="CRAL_TRIO"/>
    <property type="match status" value="1"/>
</dbReference>
<dbReference type="OrthoDB" id="6575879at2759"/>
<protein>
    <submittedName>
        <fullName evidence="3">Alpha-tocopherol transfer protein-like</fullName>
    </submittedName>
</protein>
<dbReference type="GeneID" id="115890712"/>
<dbReference type="GO" id="GO:1902936">
    <property type="term" value="F:phosphatidylinositol bisphosphate binding"/>
    <property type="evidence" value="ECO:0007669"/>
    <property type="project" value="TreeGrafter"/>
</dbReference>
<dbReference type="GO" id="GO:0016020">
    <property type="term" value="C:membrane"/>
    <property type="evidence" value="ECO:0007669"/>
    <property type="project" value="TreeGrafter"/>
</dbReference>
<dbReference type="PANTHER" id="PTHR10174">
    <property type="entry name" value="ALPHA-TOCOPHEROL TRANSFER PROTEIN-RELATED"/>
    <property type="match status" value="1"/>
</dbReference>
<dbReference type="AlphaFoldDB" id="A0A6J2YUM1"/>
<evidence type="ECO:0000259" key="1">
    <source>
        <dbReference type="PROSITE" id="PS50191"/>
    </source>
</evidence>
<evidence type="ECO:0000313" key="2">
    <source>
        <dbReference type="Proteomes" id="UP000504635"/>
    </source>
</evidence>
<dbReference type="InParanoid" id="A0A6J2YUM1"/>
<dbReference type="InterPro" id="IPR001251">
    <property type="entry name" value="CRAL-TRIO_dom"/>
</dbReference>
<dbReference type="SUPFAM" id="SSF52087">
    <property type="entry name" value="CRAL/TRIO domain"/>
    <property type="match status" value="1"/>
</dbReference>
<reference evidence="3" key="1">
    <citation type="submission" date="2025-08" db="UniProtKB">
        <authorList>
            <consortium name="RefSeq"/>
        </authorList>
    </citation>
    <scope>IDENTIFICATION</scope>
    <source>
        <tissue evidence="3">Gonads</tissue>
    </source>
</reference>
<gene>
    <name evidence="3" type="primary">LOC115890712</name>
</gene>
<dbReference type="CDD" id="cd00170">
    <property type="entry name" value="SEC14"/>
    <property type="match status" value="1"/>
</dbReference>
<dbReference type="InterPro" id="IPR036865">
    <property type="entry name" value="CRAL-TRIO_dom_sf"/>
</dbReference>
<keyword evidence="2" id="KW-1185">Reference proteome</keyword>
<dbReference type="InterPro" id="IPR036273">
    <property type="entry name" value="CRAL/TRIO_N_dom_sf"/>
</dbReference>
<dbReference type="Pfam" id="PF00650">
    <property type="entry name" value="CRAL_TRIO"/>
    <property type="match status" value="1"/>
</dbReference>
<dbReference type="KEGG" id="soy:115890712"/>
<dbReference type="RefSeq" id="XP_030766876.1">
    <property type="nucleotide sequence ID" value="XM_030911016.1"/>
</dbReference>
<dbReference type="SUPFAM" id="SSF46938">
    <property type="entry name" value="CRAL/TRIO N-terminal domain"/>
    <property type="match status" value="1"/>
</dbReference>
<evidence type="ECO:0000313" key="3">
    <source>
        <dbReference type="RefSeq" id="XP_030766876.1"/>
    </source>
</evidence>
<organism evidence="2 3">
    <name type="scientific">Sitophilus oryzae</name>
    <name type="common">Rice weevil</name>
    <name type="synonym">Curculio oryzae</name>
    <dbReference type="NCBI Taxonomy" id="7048"/>
    <lineage>
        <taxon>Eukaryota</taxon>
        <taxon>Metazoa</taxon>
        <taxon>Ecdysozoa</taxon>
        <taxon>Arthropoda</taxon>
        <taxon>Hexapoda</taxon>
        <taxon>Insecta</taxon>
        <taxon>Pterygota</taxon>
        <taxon>Neoptera</taxon>
        <taxon>Endopterygota</taxon>
        <taxon>Coleoptera</taxon>
        <taxon>Polyphaga</taxon>
        <taxon>Cucujiformia</taxon>
        <taxon>Curculionidae</taxon>
        <taxon>Dryophthorinae</taxon>
        <taxon>Sitophilus</taxon>
    </lineage>
</organism>
<dbReference type="Proteomes" id="UP000504635">
    <property type="component" value="Unplaced"/>
</dbReference>
<dbReference type="PANTHER" id="PTHR10174:SF222">
    <property type="entry name" value="GH10083P-RELATED"/>
    <property type="match status" value="1"/>
</dbReference>
<feature type="domain" description="CRAL-TRIO" evidence="1">
    <location>
        <begin position="143"/>
        <end position="239"/>
    </location>
</feature>
<sequence length="291" mass="34535">MRLEHNKSEKEYEQCLDILSEWADTQKHFPEKPDRYILRYVLLSNKFSIERSKEKLDMYYSVRNLMPEIFSKHPLSPEFIKESRVNYAIPMPKPGPGYKRIVYCQHNPEFGAEYFYPEKFLIHILHVAELIFHTDDCCNYHFIYDCNGLTLGHVPRFSLVVMKKVGFLLDKVFSNRMASIYVVNFHPYMEHIVNHFFKPFLIPKLRERFYVHAGTDILLEVFGKSHMPKDIGGDEPSLAELNDVLLKTFEKYKDRFDKIQGMKVDEDLRPEKLENDEILGFYGNFRNISVD</sequence>
<accession>A0A6J2YUM1</accession>